<dbReference type="Proteomes" id="UP001595660">
    <property type="component" value="Unassembled WGS sequence"/>
</dbReference>
<evidence type="ECO:0000256" key="2">
    <source>
        <dbReference type="SAM" id="Phobius"/>
    </source>
</evidence>
<dbReference type="InterPro" id="IPR013373">
    <property type="entry name" value="Flagellin/pilin_N_arc"/>
</dbReference>
<evidence type="ECO:0000313" key="4">
    <source>
        <dbReference type="EMBL" id="MFC3477430.1"/>
    </source>
</evidence>
<keyword evidence="2" id="KW-0812">Transmembrane</keyword>
<evidence type="ECO:0000256" key="1">
    <source>
        <dbReference type="SAM" id="MobiDB-lite"/>
    </source>
</evidence>
<sequence>MTPPYPDERAPATDHTMQDTTIDAPELDDRGVSPVIGVVLMVALTVILASVVAAAVLDFGGSVDDGPRATVSVDDGNVTVTSLGDDTAGVYCTGADTLNSPSGPDTDAGTLADIGDRILDCAGDSVVAVTDGGDEAVVRTRV</sequence>
<dbReference type="EMBL" id="JBHRWN010000002">
    <property type="protein sequence ID" value="MFC3477430.1"/>
    <property type="molecule type" value="Genomic_DNA"/>
</dbReference>
<feature type="region of interest" description="Disordered" evidence="1">
    <location>
        <begin position="1"/>
        <end position="28"/>
    </location>
</feature>
<protein>
    <submittedName>
        <fullName evidence="4">Type IV pilin</fullName>
    </submittedName>
</protein>
<name>A0ABD5NDN7_9EURY</name>
<dbReference type="InterPro" id="IPR012859">
    <property type="entry name" value="Pilin_N_archaeal"/>
</dbReference>
<dbReference type="RefSeq" id="WP_232571443.1">
    <property type="nucleotide sequence ID" value="NZ_CP089466.1"/>
</dbReference>
<feature type="domain" description="Archaeal Type IV pilin N-terminal" evidence="3">
    <location>
        <begin position="30"/>
        <end position="84"/>
    </location>
</feature>
<accession>A0ABD5NDN7</accession>
<comment type="caution">
    <text evidence="4">The sequence shown here is derived from an EMBL/GenBank/DDBJ whole genome shotgun (WGS) entry which is preliminary data.</text>
</comment>
<organism evidence="4 5">
    <name type="scientific">Halobacterium litoreum</name>
    <dbReference type="NCBI Taxonomy" id="2039234"/>
    <lineage>
        <taxon>Archaea</taxon>
        <taxon>Methanobacteriati</taxon>
        <taxon>Methanobacteriota</taxon>
        <taxon>Stenosarchaea group</taxon>
        <taxon>Halobacteria</taxon>
        <taxon>Halobacteriales</taxon>
        <taxon>Halobacteriaceae</taxon>
        <taxon>Halobacterium</taxon>
    </lineage>
</organism>
<feature type="compositionally biased region" description="Basic and acidic residues" evidence="1">
    <location>
        <begin position="1"/>
        <end position="12"/>
    </location>
</feature>
<keyword evidence="2" id="KW-1133">Transmembrane helix</keyword>
<dbReference type="NCBIfam" id="TIGR02537">
    <property type="entry name" value="arch_flag_Nterm"/>
    <property type="match status" value="1"/>
</dbReference>
<gene>
    <name evidence="4" type="ORF">ACFOKC_06795</name>
</gene>
<dbReference type="AlphaFoldDB" id="A0ABD5NDN7"/>
<dbReference type="GeneID" id="69116643"/>
<reference evidence="4 5" key="1">
    <citation type="journal article" date="2019" name="Int. J. Syst. Evol. Microbiol.">
        <title>The Global Catalogue of Microorganisms (GCM) 10K type strain sequencing project: providing services to taxonomists for standard genome sequencing and annotation.</title>
        <authorList>
            <consortium name="The Broad Institute Genomics Platform"/>
            <consortium name="The Broad Institute Genome Sequencing Center for Infectious Disease"/>
            <person name="Wu L."/>
            <person name="Ma J."/>
        </authorList>
    </citation>
    <scope>NUCLEOTIDE SEQUENCE [LARGE SCALE GENOMIC DNA]</scope>
    <source>
        <strain evidence="4 5">CGMCC 1.12562</strain>
    </source>
</reference>
<evidence type="ECO:0000259" key="3">
    <source>
        <dbReference type="Pfam" id="PF07790"/>
    </source>
</evidence>
<evidence type="ECO:0000313" key="5">
    <source>
        <dbReference type="Proteomes" id="UP001595660"/>
    </source>
</evidence>
<proteinExistence type="predicted"/>
<keyword evidence="5" id="KW-1185">Reference proteome</keyword>
<feature type="transmembrane region" description="Helical" evidence="2">
    <location>
        <begin position="35"/>
        <end position="57"/>
    </location>
</feature>
<dbReference type="Pfam" id="PF07790">
    <property type="entry name" value="Pilin_N"/>
    <property type="match status" value="1"/>
</dbReference>
<keyword evidence="2" id="KW-0472">Membrane</keyword>